<comment type="cofactor">
    <cofactor evidence="7">
        <name>Zn(2+)</name>
        <dbReference type="ChEBI" id="CHEBI:29105"/>
    </cofactor>
    <text evidence="7">Binds 1 zinc ion per subunit.</text>
</comment>
<reference evidence="10" key="1">
    <citation type="journal article" date="2017" name="Genome Announc.">
        <title>Draft Genome Sequence of Terrimicrobium sacchariphilum NM-5T, a Facultative Anaerobic Soil Bacterium of the Class Spartobacteria.</title>
        <authorList>
            <person name="Qiu Y.L."/>
            <person name="Tourlousse D.M."/>
            <person name="Matsuura N."/>
            <person name="Ohashi A."/>
            <person name="Sekiguchi Y."/>
        </authorList>
    </citation>
    <scope>NUCLEOTIDE SEQUENCE [LARGE SCALE GENOMIC DNA]</scope>
    <source>
        <strain evidence="10">NM-5</strain>
    </source>
</reference>
<protein>
    <recommendedName>
        <fullName evidence="7">Queuine tRNA-ribosyltransferase</fullName>
        <ecNumber evidence="7">2.4.2.29</ecNumber>
    </recommendedName>
    <alternativeName>
        <fullName evidence="7">Guanine insertion enzyme</fullName>
    </alternativeName>
    <alternativeName>
        <fullName evidence="7">tRNA-guanine transglycosylase</fullName>
    </alternativeName>
</protein>
<evidence type="ECO:0000256" key="4">
    <source>
        <dbReference type="ARBA" id="ARBA00022694"/>
    </source>
</evidence>
<name>A0A146G9I3_TERSA</name>
<dbReference type="FunFam" id="3.20.20.105:FF:000001">
    <property type="entry name" value="Queuine tRNA-ribosyltransferase"/>
    <property type="match status" value="1"/>
</dbReference>
<dbReference type="Pfam" id="PF01702">
    <property type="entry name" value="TGT"/>
    <property type="match status" value="1"/>
</dbReference>
<evidence type="ECO:0000256" key="6">
    <source>
        <dbReference type="ARBA" id="ARBA00050112"/>
    </source>
</evidence>
<keyword evidence="5 7" id="KW-0671">Queuosine biosynthesis</keyword>
<comment type="subunit">
    <text evidence="7">Homodimer. Within each dimer, one monomer is responsible for RNA recognition and catalysis, while the other monomer binds to the replacement base PreQ1.</text>
</comment>
<feature type="region of interest" description="RNA binding; important for wobble base 34 recognition" evidence="7">
    <location>
        <begin position="242"/>
        <end position="246"/>
    </location>
</feature>
<feature type="active site" description="Proton acceptor" evidence="7">
    <location>
        <position position="60"/>
    </location>
</feature>
<feature type="binding site" evidence="7">
    <location>
        <position position="160"/>
    </location>
    <ligand>
        <name>substrate</name>
    </ligand>
</feature>
<dbReference type="InterPro" id="IPR036511">
    <property type="entry name" value="TGT-like_sf"/>
</dbReference>
<feature type="binding site" evidence="7">
    <location>
        <position position="187"/>
    </location>
    <ligand>
        <name>substrate</name>
    </ligand>
</feature>
<dbReference type="STRING" id="690879.TSACC_22535"/>
<evidence type="ECO:0000256" key="3">
    <source>
        <dbReference type="ARBA" id="ARBA00022679"/>
    </source>
</evidence>
<sequence length="345" mass="38123">MPVGTQGTVKAVSPRELHELGAQIILGNTYHLHVRPGEKLISRLGGLHRFNGWDRPILTDSGGFQVFSLARLRKITEDGVHFQNHLDGTPTFIGPEQSMEIQRDLGSDIVMTFDECPPYPCEEAVASTSLDLTLRWAVRCKEWWASQPDESKPLLFGIVQGSSYPELRAKSAQELVKIGFDGYAVGGVSVGEPEPEMMAAIENAEPHLPQDRARYAMGLGTPPQMVEMVARGIDMFDCVLPTRLARNGTAFTAAGTMALKNAGYAEDPGPIEEGCTCYACANFTRAYIRHLIKAEEILGLRLVSLHNLHFYLNLMRTARRAIIEGNFAEFRRAFVAGYKKNEANA</sequence>
<gene>
    <name evidence="7" type="primary">tgt</name>
    <name evidence="9" type="ORF">TSACC_22535</name>
</gene>
<keyword evidence="4 7" id="KW-0819">tRNA processing</keyword>
<feature type="domain" description="tRNA-guanine(15) transglycosylase-like" evidence="8">
    <location>
        <begin position="1"/>
        <end position="339"/>
    </location>
</feature>
<dbReference type="GO" id="GO:0008479">
    <property type="term" value="F:tRNA-guanosine(34) queuine transglycosylase activity"/>
    <property type="evidence" value="ECO:0007669"/>
    <property type="project" value="UniProtKB-UniRule"/>
</dbReference>
<dbReference type="EMBL" id="BDCO01000002">
    <property type="protein sequence ID" value="GAT34111.1"/>
    <property type="molecule type" value="Genomic_DNA"/>
</dbReference>
<keyword evidence="2 7" id="KW-0328">Glycosyltransferase</keyword>
<evidence type="ECO:0000256" key="5">
    <source>
        <dbReference type="ARBA" id="ARBA00022785"/>
    </source>
</evidence>
<dbReference type="FunCoup" id="A0A146G9I3">
    <property type="interactions" value="554"/>
</dbReference>
<evidence type="ECO:0000256" key="2">
    <source>
        <dbReference type="ARBA" id="ARBA00022676"/>
    </source>
</evidence>
<dbReference type="InterPro" id="IPR050076">
    <property type="entry name" value="ArchSynthase1/Queuine_TRR"/>
</dbReference>
<feature type="binding site" evidence="7">
    <location>
        <position position="114"/>
    </location>
    <ligand>
        <name>substrate</name>
    </ligand>
</feature>
<proteinExistence type="inferred from homology"/>
<dbReference type="Proteomes" id="UP000076023">
    <property type="component" value="Unassembled WGS sequence"/>
</dbReference>
<dbReference type="GO" id="GO:0005829">
    <property type="term" value="C:cytosol"/>
    <property type="evidence" value="ECO:0007669"/>
    <property type="project" value="TreeGrafter"/>
</dbReference>
<comment type="similarity">
    <text evidence="7">Belongs to the queuine tRNA-ribosyltransferase family.</text>
</comment>
<evidence type="ECO:0000313" key="10">
    <source>
        <dbReference type="Proteomes" id="UP000076023"/>
    </source>
</evidence>
<dbReference type="HAMAP" id="MF_00168">
    <property type="entry name" value="Q_tRNA_Tgt"/>
    <property type="match status" value="1"/>
</dbReference>
<keyword evidence="7" id="KW-0862">Zinc</keyword>
<dbReference type="PANTHER" id="PTHR46499:SF1">
    <property type="entry name" value="QUEUINE TRNA-RIBOSYLTRANSFERASE"/>
    <property type="match status" value="1"/>
</dbReference>
<dbReference type="InterPro" id="IPR002616">
    <property type="entry name" value="tRNA_ribo_trans-like"/>
</dbReference>
<comment type="function">
    <text evidence="7">Catalyzes the base-exchange of a guanine (G) residue with the queuine precursor 7-aminomethyl-7-deazaguanine (PreQ1) at position 34 (anticodon wobble position) in tRNAs with GU(N) anticodons (tRNA-Asp, -Asn, -His and -Tyr). Catalysis occurs through a double-displacement mechanism. The nucleophile active site attacks the C1' of nucleotide 34 to detach the guanine base from the RNA, forming a covalent enzyme-RNA intermediate. The proton acceptor active site deprotonates the incoming PreQ1, allowing a nucleophilic attack on the C1' of the ribose to form the product. After dissociation, two additional enzymatic reactions on the tRNA convert PreQ1 to queuine (Q), resulting in the hypermodified nucleoside queuosine (7-(((4,5-cis-dihydroxy-2-cyclopenten-1-yl)amino)methyl)-7-deazaguanosine).</text>
</comment>
<feature type="binding site" evidence="7">
    <location>
        <position position="306"/>
    </location>
    <ligand>
        <name>Zn(2+)</name>
        <dbReference type="ChEBI" id="CHEBI:29105"/>
    </ligand>
</feature>
<evidence type="ECO:0000256" key="1">
    <source>
        <dbReference type="ARBA" id="ARBA00004691"/>
    </source>
</evidence>
<evidence type="ECO:0000259" key="8">
    <source>
        <dbReference type="Pfam" id="PF01702"/>
    </source>
</evidence>
<feature type="binding site" evidence="7">
    <location>
        <position position="277"/>
    </location>
    <ligand>
        <name>Zn(2+)</name>
        <dbReference type="ChEBI" id="CHEBI:29105"/>
    </ligand>
</feature>
<dbReference type="Gene3D" id="3.20.20.105">
    <property type="entry name" value="Queuine tRNA-ribosyltransferase-like"/>
    <property type="match status" value="1"/>
</dbReference>
<dbReference type="AlphaFoldDB" id="A0A146G9I3"/>
<dbReference type="UniPathway" id="UPA00392"/>
<evidence type="ECO:0000313" key="9">
    <source>
        <dbReference type="EMBL" id="GAT34111.1"/>
    </source>
</evidence>
<dbReference type="EC" id="2.4.2.29" evidence="7"/>
<feature type="binding site" evidence="7">
    <location>
        <position position="275"/>
    </location>
    <ligand>
        <name>Zn(2+)</name>
        <dbReference type="ChEBI" id="CHEBI:29105"/>
    </ligand>
</feature>
<comment type="catalytic activity">
    <reaction evidence="6 7">
        <text>7-aminomethyl-7-carbaguanine + guanosine(34) in tRNA = 7-aminomethyl-7-carbaguanosine(34) in tRNA + guanine</text>
        <dbReference type="Rhea" id="RHEA:24104"/>
        <dbReference type="Rhea" id="RHEA-COMP:10341"/>
        <dbReference type="Rhea" id="RHEA-COMP:10342"/>
        <dbReference type="ChEBI" id="CHEBI:16235"/>
        <dbReference type="ChEBI" id="CHEBI:58703"/>
        <dbReference type="ChEBI" id="CHEBI:74269"/>
        <dbReference type="ChEBI" id="CHEBI:82833"/>
        <dbReference type="EC" id="2.4.2.29"/>
    </reaction>
</comment>
<feature type="binding site" evidence="7">
    <location>
        <begin position="60"/>
        <end position="64"/>
    </location>
    <ligand>
        <name>substrate</name>
    </ligand>
</feature>
<dbReference type="SUPFAM" id="SSF51713">
    <property type="entry name" value="tRNA-guanine transglycosylase"/>
    <property type="match status" value="1"/>
</dbReference>
<feature type="active site" description="Nucleophile" evidence="7">
    <location>
        <position position="237"/>
    </location>
</feature>
<dbReference type="InterPro" id="IPR004803">
    <property type="entry name" value="TGT"/>
</dbReference>
<evidence type="ECO:0000256" key="7">
    <source>
        <dbReference type="HAMAP-Rule" id="MF_00168"/>
    </source>
</evidence>
<dbReference type="GO" id="GO:0008616">
    <property type="term" value="P:tRNA queuosine(34) biosynthetic process"/>
    <property type="evidence" value="ECO:0007669"/>
    <property type="project" value="UniProtKB-UniRule"/>
</dbReference>
<feature type="binding site" evidence="7">
    <location>
        <position position="280"/>
    </location>
    <ligand>
        <name>Zn(2+)</name>
        <dbReference type="ChEBI" id="CHEBI:29105"/>
    </ligand>
</feature>
<dbReference type="PANTHER" id="PTHR46499">
    <property type="entry name" value="QUEUINE TRNA-RIBOSYLTRANSFERASE"/>
    <property type="match status" value="1"/>
</dbReference>
<comment type="caution">
    <text evidence="9">The sequence shown here is derived from an EMBL/GenBank/DDBJ whole genome shotgun (WGS) entry which is preliminary data.</text>
</comment>
<dbReference type="GO" id="GO:0046872">
    <property type="term" value="F:metal ion binding"/>
    <property type="evidence" value="ECO:0007669"/>
    <property type="project" value="UniProtKB-KW"/>
</dbReference>
<keyword evidence="10" id="KW-1185">Reference proteome</keyword>
<comment type="pathway">
    <text evidence="1 7">tRNA modification; tRNA-queuosine biosynthesis.</text>
</comment>
<dbReference type="NCBIfam" id="TIGR00449">
    <property type="entry name" value="tgt_general"/>
    <property type="match status" value="1"/>
</dbReference>
<comment type="caution">
    <text evidence="7">Lacks conserved residue(s) required for the propagation of feature annotation.</text>
</comment>
<accession>A0A146G9I3</accession>
<dbReference type="InParanoid" id="A0A146G9I3"/>
<keyword evidence="3 7" id="KW-0808">Transferase</keyword>
<keyword evidence="7" id="KW-0479">Metal-binding</keyword>
<dbReference type="NCBIfam" id="TIGR00430">
    <property type="entry name" value="Q_tRNA_tgt"/>
    <property type="match status" value="1"/>
</dbReference>
<organism evidence="9 10">
    <name type="scientific">Terrimicrobium sacchariphilum</name>
    <dbReference type="NCBI Taxonomy" id="690879"/>
    <lineage>
        <taxon>Bacteria</taxon>
        <taxon>Pseudomonadati</taxon>
        <taxon>Verrucomicrobiota</taxon>
        <taxon>Terrimicrobiia</taxon>
        <taxon>Terrimicrobiales</taxon>
        <taxon>Terrimicrobiaceae</taxon>
        <taxon>Terrimicrobium</taxon>
    </lineage>
</organism>